<proteinExistence type="predicted"/>
<comment type="caution">
    <text evidence="3">The sequence shown here is derived from an EMBL/GenBank/DDBJ whole genome shotgun (WGS) entry which is preliminary data.</text>
</comment>
<evidence type="ECO:0000313" key="3">
    <source>
        <dbReference type="EMBL" id="OBI32047.1"/>
    </source>
</evidence>
<dbReference type="GO" id="GO:0004190">
    <property type="term" value="F:aspartic-type endopeptidase activity"/>
    <property type="evidence" value="ECO:0007669"/>
    <property type="project" value="InterPro"/>
</dbReference>
<reference evidence="4" key="1">
    <citation type="submission" date="2016-06" db="EMBL/GenBank/DDBJ databases">
        <authorList>
            <person name="Sutton G."/>
            <person name="Brinkac L."/>
            <person name="Sanka R."/>
            <person name="Adams M."/>
            <person name="Lau E."/>
            <person name="Sam S."/>
            <person name="Sreng N."/>
            <person name="Him V."/>
            <person name="Kerleguer A."/>
            <person name="Cheng S."/>
        </authorList>
    </citation>
    <scope>NUCLEOTIDE SEQUENCE [LARGE SCALE GENOMIC DNA]</scope>
    <source>
        <strain evidence="4">E1876</strain>
    </source>
</reference>
<sequence>MAVRRRQLVGATAAVGAFLALETPAPAAHADFDDLFQPLIDTLSAVDPGIAADTDPGSALASLDSLFDGWYQNLVATPINDLEQWLFGGAADAGTVGSAVASSPDAVTPDTFTVPLTVNASTEPVVNVSVGGGTAEPLLVDTGAAGLVMPIWDIPWTGITGLPTGFNIGQFGGSLDYFYVELPTTVTFTDAAGDHVTADSTVDAVLFAFPANFNLFGPWSIQDYLGPANVVGVLGVGPNALGPTPDSIPTAALPGDLGKGLLIDQANGQLVFGDNPLTGGTAVQGSPYTELEVSINGAPAQHVTAVVDSGGVYGTMPKLVLDQAGVVPTLQGALPNGTTVQVYTDDGQTLLYSYTVNSSDPSAQSPTVVGGAGAFMNTGNFPFAQQPVYISYSPSGNGTTIFGGSNAVEL</sequence>
<dbReference type="RefSeq" id="WP_064924409.1">
    <property type="nucleotide sequence ID" value="NZ_LZJK01000166.1"/>
</dbReference>
<dbReference type="OrthoDB" id="5190013at2"/>
<feature type="domain" description="PE cleavage protein A C-terminal" evidence="2">
    <location>
        <begin position="113"/>
        <end position="400"/>
    </location>
</feature>
<evidence type="ECO:0000313" key="4">
    <source>
        <dbReference type="Proteomes" id="UP000093943"/>
    </source>
</evidence>
<dbReference type="PROSITE" id="PS51318">
    <property type="entry name" value="TAT"/>
    <property type="match status" value="1"/>
</dbReference>
<dbReference type="Proteomes" id="UP000093943">
    <property type="component" value="Unassembled WGS sequence"/>
</dbReference>
<keyword evidence="1" id="KW-0732">Signal</keyword>
<feature type="signal peptide" evidence="1">
    <location>
        <begin position="1"/>
        <end position="27"/>
    </location>
</feature>
<accession>A0A1A2Y414</accession>
<dbReference type="Gene3D" id="2.40.70.10">
    <property type="entry name" value="Acid Proteases"/>
    <property type="match status" value="1"/>
</dbReference>
<dbReference type="EMBL" id="LZKG01000044">
    <property type="protein sequence ID" value="OBI32047.1"/>
    <property type="molecule type" value="Genomic_DNA"/>
</dbReference>
<protein>
    <submittedName>
        <fullName evidence="3">PE-PGRS family protein</fullName>
    </submittedName>
</protein>
<dbReference type="InterPro" id="IPR006311">
    <property type="entry name" value="TAT_signal"/>
</dbReference>
<dbReference type="Pfam" id="PF20729">
    <property type="entry name" value="PE-PGRS_C"/>
    <property type="match status" value="1"/>
</dbReference>
<dbReference type="InterPro" id="IPR021109">
    <property type="entry name" value="Peptidase_aspartic_dom_sf"/>
</dbReference>
<evidence type="ECO:0000256" key="1">
    <source>
        <dbReference type="SAM" id="SignalP"/>
    </source>
</evidence>
<evidence type="ECO:0000259" key="2">
    <source>
        <dbReference type="Pfam" id="PF20729"/>
    </source>
</evidence>
<dbReference type="AlphaFoldDB" id="A0A1A2Y414"/>
<gene>
    <name evidence="3" type="ORF">A5710_16340</name>
</gene>
<dbReference type="NCBIfam" id="NF038019">
    <property type="entry name" value="PE_process_PecA"/>
    <property type="match status" value="1"/>
</dbReference>
<feature type="chain" id="PRO_5039508065" evidence="1">
    <location>
        <begin position="28"/>
        <end position="410"/>
    </location>
</feature>
<dbReference type="InterPro" id="IPR048054">
    <property type="entry name" value="PecA_C"/>
</dbReference>
<organism evidence="3 4">
    <name type="scientific">Mycolicibacter sinensis (strain JDM601)</name>
    <name type="common">Mycobacterium sinense</name>
    <dbReference type="NCBI Taxonomy" id="875328"/>
    <lineage>
        <taxon>Bacteria</taxon>
        <taxon>Bacillati</taxon>
        <taxon>Actinomycetota</taxon>
        <taxon>Actinomycetes</taxon>
        <taxon>Mycobacteriales</taxon>
        <taxon>Mycobacteriaceae</taxon>
        <taxon>Mycolicibacter</taxon>
    </lineage>
</organism>
<name>A0A1A2Y414_MYCSD</name>